<organism evidence="2 4">
    <name type="scientific">Methanosarcina flavescens</name>
    <dbReference type="NCBI Taxonomy" id="1715806"/>
    <lineage>
        <taxon>Archaea</taxon>
        <taxon>Methanobacteriati</taxon>
        <taxon>Methanobacteriota</taxon>
        <taxon>Stenosarchaea group</taxon>
        <taxon>Methanomicrobia</taxon>
        <taxon>Methanosarcinales</taxon>
        <taxon>Methanosarcinaceae</taxon>
        <taxon>Methanosarcina</taxon>
    </lineage>
</organism>
<dbReference type="Gene3D" id="3.30.420.480">
    <property type="entry name" value="Domain of unknown function (DUF4445)"/>
    <property type="match status" value="1"/>
</dbReference>
<dbReference type="PROSITE" id="PS51379">
    <property type="entry name" value="4FE4S_FER_2"/>
    <property type="match status" value="2"/>
</dbReference>
<dbReference type="SUPFAM" id="SSF54862">
    <property type="entry name" value="4Fe-4S ferredoxins"/>
    <property type="match status" value="1"/>
</dbReference>
<keyword evidence="4" id="KW-1185">Reference proteome</keyword>
<dbReference type="InterPro" id="IPR017896">
    <property type="entry name" value="4Fe4S_Fe-S-bd"/>
</dbReference>
<gene>
    <name evidence="2" type="ORF">AOB57_008950</name>
    <name evidence="3" type="ORF">GX302_04745</name>
</gene>
<dbReference type="RefSeq" id="WP_054298909.1">
    <property type="nucleotide sequence ID" value="NZ_CP032683.1"/>
</dbReference>
<dbReference type="InterPro" id="IPR052911">
    <property type="entry name" value="Corrinoid_activation_enz"/>
</dbReference>
<dbReference type="InterPro" id="IPR041414">
    <property type="entry name" value="Raco-like_middle"/>
</dbReference>
<evidence type="ECO:0000313" key="5">
    <source>
        <dbReference type="Proteomes" id="UP000585579"/>
    </source>
</evidence>
<dbReference type="Pfam" id="PF17651">
    <property type="entry name" value="Raco_middle"/>
    <property type="match status" value="1"/>
</dbReference>
<name>A0A660HSQ6_9EURY</name>
<feature type="domain" description="4Fe-4S ferredoxin-type" evidence="1">
    <location>
        <begin position="504"/>
        <end position="535"/>
    </location>
</feature>
<dbReference type="Proteomes" id="UP000053087">
    <property type="component" value="Chromosome"/>
</dbReference>
<dbReference type="InterPro" id="IPR042259">
    <property type="entry name" value="Raco-like_middle_sf"/>
</dbReference>
<evidence type="ECO:0000313" key="2">
    <source>
        <dbReference type="EMBL" id="AYK15304.1"/>
    </source>
</evidence>
<dbReference type="Pfam" id="PF14697">
    <property type="entry name" value="Fer4_21"/>
    <property type="match status" value="1"/>
</dbReference>
<keyword evidence="2" id="KW-0489">Methyltransferase</keyword>
<reference evidence="2 4" key="1">
    <citation type="journal article" date="2016" name="Int. J. Syst. Evol. Microbiol.">
        <title>Methanosarcina flavescens sp. nov., a methanogenic archaeon isolated from a full-scale anaerobic digester.</title>
        <authorList>
            <person name="Kern T."/>
            <person name="Fischer M.A."/>
            <person name="Deppenmeier U."/>
            <person name="Schmitz R.A."/>
            <person name="Rother M."/>
        </authorList>
    </citation>
    <scope>NUCLEOTIDE SEQUENCE [LARGE SCALE GENOMIC DNA]</scope>
    <source>
        <strain evidence="2 4">E03.2</strain>
    </source>
</reference>
<dbReference type="EMBL" id="CP032683">
    <property type="protein sequence ID" value="AYK15304.1"/>
    <property type="molecule type" value="Genomic_DNA"/>
</dbReference>
<accession>A0A660HSQ6</accession>
<protein>
    <submittedName>
        <fullName evidence="2">Methylamine methyltransferase corrinoid protein reductive activase</fullName>
    </submittedName>
</protein>
<reference evidence="2" key="2">
    <citation type="submission" date="2018-10" db="EMBL/GenBank/DDBJ databases">
        <authorList>
            <person name="Fischer M.A."/>
            <person name="Kern T."/>
            <person name="Deppenmeier U."/>
            <person name="Schmitz R.A."/>
            <person name="Rother M."/>
        </authorList>
    </citation>
    <scope>NUCLEOTIDE SEQUENCE</scope>
    <source>
        <strain evidence="2">E03.2</strain>
    </source>
</reference>
<dbReference type="OrthoDB" id="23478at2157"/>
<evidence type="ECO:0000313" key="3">
    <source>
        <dbReference type="EMBL" id="NLK32151.1"/>
    </source>
</evidence>
<dbReference type="PANTHER" id="PTHR42895">
    <property type="entry name" value="IRON-SULFUR CLUSTER-BINDING PROTEIN-RELATED"/>
    <property type="match status" value="1"/>
</dbReference>
<evidence type="ECO:0000313" key="4">
    <source>
        <dbReference type="Proteomes" id="UP000053087"/>
    </source>
</evidence>
<dbReference type="GO" id="GO:0008168">
    <property type="term" value="F:methyltransferase activity"/>
    <property type="evidence" value="ECO:0007669"/>
    <property type="project" value="UniProtKB-KW"/>
</dbReference>
<dbReference type="AlphaFoldDB" id="A0A660HSQ6"/>
<dbReference type="GO" id="GO:0032259">
    <property type="term" value="P:methylation"/>
    <property type="evidence" value="ECO:0007669"/>
    <property type="project" value="UniProtKB-KW"/>
</dbReference>
<sequence length="540" mass="58910">MYGIALDLGTSGFRAQIIDLETKETLKTVITMGHPLPGGNVMDHLDFAITTGEDVAHAVILETIRRMFQKFDVDLSRVERLAVCGNPIQLSLFQNMEIRDLAYAGENKQKMLGVQDVKRDARIFPASEIFVENDLPNCEIIVPPAIKHEIGADALAMMLETDFLIQPEISLVTDYGTNAEMALKIGDKIITASAAAGPAIEGQGISSGMLASPGAICDVKPEGEYWRIMVLDRGMEKKNAYLIHPVTGEVKESFGYEAVGITGTGVISAFALALKSGLIEKPPKLPNGKLILGPGIEITEKDVEEAGKAIGAIRAAHLTLIVESGIKYEDLEYAYMSGASGAYVDAEDARRLGAAPGYAKRIVQFGNTSLALARELVLDKSRLDDIISIARKITANHLMMATSETFSNFYLCELSYWTMGMPLEMYNEMLELYGLPPLPKILEHISIEKRVSKDIEQVGSGGLTILKEIGIILEVPVEKCIHCKKCAQECPEAALEILEIDNKRIAKYDSQKCLGTSCRRCVAVCPENAIDITKLKITAK</sequence>
<keyword evidence="2" id="KW-0808">Transferase</keyword>
<proteinExistence type="predicted"/>
<dbReference type="PANTHER" id="PTHR42895:SF2">
    <property type="entry name" value="IRON-SULFUR CLUSTER PROTEIN"/>
    <property type="match status" value="1"/>
</dbReference>
<evidence type="ECO:0000259" key="1">
    <source>
        <dbReference type="PROSITE" id="PS51379"/>
    </source>
</evidence>
<dbReference type="KEGG" id="mfz:AOB57_008950"/>
<reference evidence="3 5" key="3">
    <citation type="journal article" date="2020" name="Biotechnol. Biofuels">
        <title>New insights from the biogas microbiome by comprehensive genome-resolved metagenomics of nearly 1600 species originating from multiple anaerobic digesters.</title>
        <authorList>
            <person name="Campanaro S."/>
            <person name="Treu L."/>
            <person name="Rodriguez-R L.M."/>
            <person name="Kovalovszki A."/>
            <person name="Ziels R.M."/>
            <person name="Maus I."/>
            <person name="Zhu X."/>
            <person name="Kougias P.G."/>
            <person name="Basile A."/>
            <person name="Luo G."/>
            <person name="Schluter A."/>
            <person name="Konstantinidis K.T."/>
            <person name="Angelidaki I."/>
        </authorList>
    </citation>
    <scope>NUCLEOTIDE SEQUENCE [LARGE SCALE GENOMIC DNA]</scope>
    <source>
        <strain evidence="3">AS22ysBPME_46</strain>
    </source>
</reference>
<feature type="domain" description="4Fe-4S ferredoxin-type" evidence="1">
    <location>
        <begin position="471"/>
        <end position="500"/>
    </location>
</feature>
<dbReference type="Proteomes" id="UP000585579">
    <property type="component" value="Unassembled WGS sequence"/>
</dbReference>
<dbReference type="Pfam" id="PF14574">
    <property type="entry name" value="RACo_C_ter"/>
    <property type="match status" value="1"/>
</dbReference>
<dbReference type="GeneID" id="53688238"/>
<dbReference type="InterPro" id="IPR027980">
    <property type="entry name" value="RACo_C"/>
</dbReference>
<dbReference type="InterPro" id="IPR026339">
    <property type="entry name" value="RamA_corrin_act"/>
</dbReference>
<dbReference type="NCBIfam" id="TIGR04270">
    <property type="entry name" value="Rama_corrin_act"/>
    <property type="match status" value="1"/>
</dbReference>
<dbReference type="EMBL" id="JAAYQL010000024">
    <property type="protein sequence ID" value="NLK32151.1"/>
    <property type="molecule type" value="Genomic_DNA"/>
</dbReference>
<dbReference type="Gene3D" id="3.30.70.20">
    <property type="match status" value="1"/>
</dbReference>